<organism evidence="1 2">
    <name type="scientific">Seiridium unicorne</name>
    <dbReference type="NCBI Taxonomy" id="138068"/>
    <lineage>
        <taxon>Eukaryota</taxon>
        <taxon>Fungi</taxon>
        <taxon>Dikarya</taxon>
        <taxon>Ascomycota</taxon>
        <taxon>Pezizomycotina</taxon>
        <taxon>Sordariomycetes</taxon>
        <taxon>Xylariomycetidae</taxon>
        <taxon>Amphisphaeriales</taxon>
        <taxon>Sporocadaceae</taxon>
        <taxon>Seiridium</taxon>
    </lineage>
</organism>
<gene>
    <name evidence="1" type="ORF">SUNI508_11670</name>
</gene>
<dbReference type="PANTHER" id="PTHR33112">
    <property type="entry name" value="DOMAIN PROTEIN, PUTATIVE-RELATED"/>
    <property type="match status" value="1"/>
</dbReference>
<dbReference type="PANTHER" id="PTHR33112:SF16">
    <property type="entry name" value="HETEROKARYON INCOMPATIBILITY DOMAIN-CONTAINING PROTEIN"/>
    <property type="match status" value="1"/>
</dbReference>
<reference evidence="1 2" key="1">
    <citation type="journal article" date="2024" name="J. Plant Pathol.">
        <title>Sequence and assembly of the genome of Seiridium unicorne, isolate CBS 538.82, causal agent of cypress canker disease.</title>
        <authorList>
            <person name="Scali E."/>
            <person name="Rocca G.D."/>
            <person name="Danti R."/>
            <person name="Garbelotto M."/>
            <person name="Barberini S."/>
            <person name="Baroncelli R."/>
            <person name="Emiliani G."/>
        </authorList>
    </citation>
    <scope>NUCLEOTIDE SEQUENCE [LARGE SCALE GENOMIC DNA]</scope>
    <source>
        <strain evidence="1 2">BM-138-508</strain>
    </source>
</reference>
<name>A0ABR2UGS0_9PEZI</name>
<keyword evidence="2" id="KW-1185">Reference proteome</keyword>
<accession>A0ABR2UGS0</accession>
<evidence type="ECO:0000313" key="2">
    <source>
        <dbReference type="Proteomes" id="UP001408356"/>
    </source>
</evidence>
<sequence>MSSRQTLLCCSAHFVDDGGFDALWQFVHDRDFLYQDLWWKVLSFSTWMKAVDDYTRRDLTRDTDVLLALTGVSQVPGYRFVSKGFPFADKFSLGHPEYYLANSLAWSCADSARRRNDCCDISSWSWAAWEGPVTPQHDISDYKDLAIL</sequence>
<proteinExistence type="predicted"/>
<evidence type="ECO:0000313" key="1">
    <source>
        <dbReference type="EMBL" id="KAK9413727.1"/>
    </source>
</evidence>
<protein>
    <submittedName>
        <fullName evidence="1">HET-domain-containing protein</fullName>
    </submittedName>
</protein>
<dbReference type="Proteomes" id="UP001408356">
    <property type="component" value="Unassembled WGS sequence"/>
</dbReference>
<comment type="caution">
    <text evidence="1">The sequence shown here is derived from an EMBL/GenBank/DDBJ whole genome shotgun (WGS) entry which is preliminary data.</text>
</comment>
<dbReference type="EMBL" id="JARVKF010000435">
    <property type="protein sequence ID" value="KAK9413727.1"/>
    <property type="molecule type" value="Genomic_DNA"/>
</dbReference>